<organism evidence="1 2">
    <name type="scientific">Lacipirellula parvula</name>
    <dbReference type="NCBI Taxonomy" id="2650471"/>
    <lineage>
        <taxon>Bacteria</taxon>
        <taxon>Pseudomonadati</taxon>
        <taxon>Planctomycetota</taxon>
        <taxon>Planctomycetia</taxon>
        <taxon>Pirellulales</taxon>
        <taxon>Lacipirellulaceae</taxon>
        <taxon>Lacipirellula</taxon>
    </lineage>
</organism>
<sequence>MRRFVARTVAGRFRSEIRGEERVSNVVVKSRKSYIRHGICHSVNLPHGGDAAHGGAREFMSREVFAARLAGCGKIDD</sequence>
<dbReference type="KEGG" id="lpav:PLANPX_1732"/>
<evidence type="ECO:0000313" key="2">
    <source>
        <dbReference type="Proteomes" id="UP000326837"/>
    </source>
</evidence>
<gene>
    <name evidence="1" type="ORF">PLANPX_1732</name>
</gene>
<dbReference type="AlphaFoldDB" id="A0A5K7X6C2"/>
<protein>
    <submittedName>
        <fullName evidence="1">Uncharacterized protein</fullName>
    </submittedName>
</protein>
<accession>A0A5K7X6C2</accession>
<dbReference type="Proteomes" id="UP000326837">
    <property type="component" value="Chromosome"/>
</dbReference>
<evidence type="ECO:0000313" key="1">
    <source>
        <dbReference type="EMBL" id="BBO32120.1"/>
    </source>
</evidence>
<dbReference type="EMBL" id="AP021861">
    <property type="protein sequence ID" value="BBO32120.1"/>
    <property type="molecule type" value="Genomic_DNA"/>
</dbReference>
<keyword evidence="2" id="KW-1185">Reference proteome</keyword>
<proteinExistence type="predicted"/>
<name>A0A5K7X6C2_9BACT</name>
<reference evidence="2" key="1">
    <citation type="submission" date="2019-10" db="EMBL/GenBank/DDBJ databases">
        <title>Lacipirellula parvula gen. nov., sp. nov., representing a lineage of planctomycetes widespread in freshwater anoxic habitats, and description of the family Lacipirellulaceae.</title>
        <authorList>
            <person name="Dedysh S.N."/>
            <person name="Kulichevskaya I.S."/>
            <person name="Beletsky A.V."/>
            <person name="Rakitin A.L."/>
            <person name="Mardanov A.V."/>
            <person name="Ivanova A.A."/>
            <person name="Saltykova V.X."/>
            <person name="Rijpstra W.I.C."/>
            <person name="Sinninghe Damste J.S."/>
            <person name="Ravin N.V."/>
        </authorList>
    </citation>
    <scope>NUCLEOTIDE SEQUENCE [LARGE SCALE GENOMIC DNA]</scope>
    <source>
        <strain evidence="2">PX69</strain>
    </source>
</reference>